<evidence type="ECO:0000313" key="2">
    <source>
        <dbReference type="Proteomes" id="UP000551878"/>
    </source>
</evidence>
<dbReference type="InterPro" id="IPR026838">
    <property type="entry name" value="YheC/D"/>
</dbReference>
<keyword evidence="2" id="KW-1185">Reference proteome</keyword>
<proteinExistence type="predicted"/>
<dbReference type="EMBL" id="JACHHB010000007">
    <property type="protein sequence ID" value="MBB5173623.1"/>
    <property type="molecule type" value="Genomic_DNA"/>
</dbReference>
<organism evidence="1 2">
    <name type="scientific">Texcoconibacillus texcoconensis</name>
    <dbReference type="NCBI Taxonomy" id="1095777"/>
    <lineage>
        <taxon>Bacteria</taxon>
        <taxon>Bacillati</taxon>
        <taxon>Bacillota</taxon>
        <taxon>Bacilli</taxon>
        <taxon>Bacillales</taxon>
        <taxon>Bacillaceae</taxon>
        <taxon>Texcoconibacillus</taxon>
    </lineage>
</organism>
<dbReference type="Pfam" id="PF14398">
    <property type="entry name" value="ATPgrasp_YheCD"/>
    <property type="match status" value="1"/>
</dbReference>
<evidence type="ECO:0000313" key="1">
    <source>
        <dbReference type="EMBL" id="MBB5173623.1"/>
    </source>
</evidence>
<accession>A0A840QQM2</accession>
<dbReference type="Proteomes" id="UP000551878">
    <property type="component" value="Unassembled WGS sequence"/>
</dbReference>
<name>A0A840QQM2_9BACI</name>
<protein>
    <recommendedName>
        <fullName evidence="3">ATP-grasp domain-containing protein</fullName>
    </recommendedName>
</protein>
<evidence type="ECO:0008006" key="3">
    <source>
        <dbReference type="Google" id="ProtNLM"/>
    </source>
</evidence>
<reference evidence="1 2" key="1">
    <citation type="submission" date="2020-08" db="EMBL/GenBank/DDBJ databases">
        <title>Genomic Encyclopedia of Type Strains, Phase IV (KMG-IV): sequencing the most valuable type-strain genomes for metagenomic binning, comparative biology and taxonomic classification.</title>
        <authorList>
            <person name="Goeker M."/>
        </authorList>
    </citation>
    <scope>NUCLEOTIDE SEQUENCE [LARGE SCALE GENOMIC DNA]</scope>
    <source>
        <strain evidence="1 2">DSM 24696</strain>
    </source>
</reference>
<dbReference type="SUPFAM" id="SSF56059">
    <property type="entry name" value="Glutathione synthetase ATP-binding domain-like"/>
    <property type="match status" value="1"/>
</dbReference>
<sequence>MNNRKDLHPYLPATVPFSIETMWDFISQYGEVIIKPSVSRWGKNIYRLSHVENEKYEVQIENSTITIDGKDETTKYFSTKIGNIAYMIQRHIPLAKINGRPFDIRVMVQRRKESYLWVVTAMIAKVAGDGYIVTNLREGRTLLHVYDAIQQSTLNIDDIDALISEMNSVVIMGAEQLAKTYPLPRIYGFDMAIDIHGRIGIIEGNLEPALSHFSKLADKKMYNTIVKFLNE</sequence>
<comment type="caution">
    <text evidence="1">The sequence shown here is derived from an EMBL/GenBank/DDBJ whole genome shotgun (WGS) entry which is preliminary data.</text>
</comment>
<dbReference type="AlphaFoldDB" id="A0A840QQM2"/>
<dbReference type="Gene3D" id="3.30.470.20">
    <property type="entry name" value="ATP-grasp fold, B domain"/>
    <property type="match status" value="1"/>
</dbReference>
<gene>
    <name evidence="1" type="ORF">HNQ41_001812</name>
</gene>